<feature type="compositionally biased region" description="Polar residues" evidence="1">
    <location>
        <begin position="77"/>
        <end position="92"/>
    </location>
</feature>
<dbReference type="AlphaFoldDB" id="A0A8C4N9E2"/>
<dbReference type="Proteomes" id="UP000694388">
    <property type="component" value="Unplaced"/>
</dbReference>
<organism evidence="2 3">
    <name type="scientific">Eptatretus burgeri</name>
    <name type="common">Inshore hagfish</name>
    <dbReference type="NCBI Taxonomy" id="7764"/>
    <lineage>
        <taxon>Eukaryota</taxon>
        <taxon>Metazoa</taxon>
        <taxon>Chordata</taxon>
        <taxon>Craniata</taxon>
        <taxon>Vertebrata</taxon>
        <taxon>Cyclostomata</taxon>
        <taxon>Myxini</taxon>
        <taxon>Myxiniformes</taxon>
        <taxon>Myxinidae</taxon>
        <taxon>Eptatretinae</taxon>
        <taxon>Eptatretus</taxon>
    </lineage>
</organism>
<feature type="region of interest" description="Disordered" evidence="1">
    <location>
        <begin position="1"/>
        <end position="44"/>
    </location>
</feature>
<sequence length="296" mass="32416">MVSQSPRPFTRSQPVQSHGQVHRRLTKPPVWPPGPSNHPSGHLVPQTTRLVTWSLKSPIQSTRSGHPVPRIARMVSQSPRPFTRSQPVQSHGQVHRRLTKPPVWPPGPSNHPSGHLVPQTTRPVTWSLKPPVRSPGPSNHPSGHLVPQTTRPVTWSLKPSIRPPGPSNHPSGDLVPQTARPATWSLKPPVRRPGPSNRPSGHSAGHQYYLPAVIRRLLEHSRKTTHSTWFIGTRPVRNSASTKPPYIFIVPLGPKLVRSTSCKPRAALIFTAKAARARATSALGLSAVIAAIFTNK</sequence>
<name>A0A8C4N9E2_EPTBU</name>
<reference evidence="2" key="1">
    <citation type="submission" date="2025-08" db="UniProtKB">
        <authorList>
            <consortium name="Ensembl"/>
        </authorList>
    </citation>
    <scope>IDENTIFICATION</scope>
</reference>
<evidence type="ECO:0000313" key="2">
    <source>
        <dbReference type="Ensembl" id="ENSEBUP00000003555.1"/>
    </source>
</evidence>
<evidence type="ECO:0000313" key="3">
    <source>
        <dbReference type="Proteomes" id="UP000694388"/>
    </source>
</evidence>
<accession>A0A8C4N9E2</accession>
<dbReference type="Ensembl" id="ENSEBUT00000003930.1">
    <property type="protein sequence ID" value="ENSEBUP00000003555.1"/>
    <property type="gene ID" value="ENSEBUG00000002575.1"/>
</dbReference>
<protein>
    <submittedName>
        <fullName evidence="2">Uncharacterized protein</fullName>
    </submittedName>
</protein>
<keyword evidence="3" id="KW-1185">Reference proteome</keyword>
<proteinExistence type="predicted"/>
<evidence type="ECO:0000256" key="1">
    <source>
        <dbReference type="SAM" id="MobiDB-lite"/>
    </source>
</evidence>
<feature type="region of interest" description="Disordered" evidence="1">
    <location>
        <begin position="77"/>
        <end position="205"/>
    </location>
</feature>
<feature type="compositionally biased region" description="Polar residues" evidence="1">
    <location>
        <begin position="1"/>
        <end position="19"/>
    </location>
</feature>
<feature type="compositionally biased region" description="Polar residues" evidence="1">
    <location>
        <begin position="136"/>
        <end position="153"/>
    </location>
</feature>
<reference evidence="2" key="2">
    <citation type="submission" date="2025-09" db="UniProtKB">
        <authorList>
            <consortium name="Ensembl"/>
        </authorList>
    </citation>
    <scope>IDENTIFICATION</scope>
</reference>